<proteinExistence type="predicted"/>
<accession>A0A1W6ZLH7</accession>
<keyword evidence="2" id="KW-1185">Reference proteome</keyword>
<name>A0A1W6ZLH7_9HYPH</name>
<dbReference type="Proteomes" id="UP000194137">
    <property type="component" value="Chromosome"/>
</dbReference>
<gene>
    <name evidence="1" type="ORF">CAK95_03545</name>
</gene>
<sequence length="63" mass="7077">MDTHRFGRKLKLPSTAAIKHQFLLMQLQDEIKALPPGQAFNQNNSVALIKLRRLIAKSSAHLA</sequence>
<dbReference type="AlphaFoldDB" id="A0A1W6ZLH7"/>
<dbReference type="KEGG" id="psin:CAK95_03545"/>
<evidence type="ECO:0000313" key="2">
    <source>
        <dbReference type="Proteomes" id="UP000194137"/>
    </source>
</evidence>
<evidence type="ECO:0000313" key="1">
    <source>
        <dbReference type="EMBL" id="ARP98268.1"/>
    </source>
</evidence>
<dbReference type="EMBL" id="CP021112">
    <property type="protein sequence ID" value="ARP98268.1"/>
    <property type="molecule type" value="Genomic_DNA"/>
</dbReference>
<dbReference type="RefSeq" id="WP_086086645.1">
    <property type="nucleotide sequence ID" value="NZ_CP021112.1"/>
</dbReference>
<reference evidence="1 2" key="1">
    <citation type="submission" date="2017-05" db="EMBL/GenBank/DDBJ databases">
        <title>Full genome sequence of Pseudorhodoplanes sinuspersici.</title>
        <authorList>
            <person name="Dastgheib S.M.M."/>
            <person name="Shavandi M."/>
            <person name="Tirandaz H."/>
        </authorList>
    </citation>
    <scope>NUCLEOTIDE SEQUENCE [LARGE SCALE GENOMIC DNA]</scope>
    <source>
        <strain evidence="1 2">RIPI110</strain>
    </source>
</reference>
<organism evidence="1 2">
    <name type="scientific">Pseudorhodoplanes sinuspersici</name>
    <dbReference type="NCBI Taxonomy" id="1235591"/>
    <lineage>
        <taxon>Bacteria</taxon>
        <taxon>Pseudomonadati</taxon>
        <taxon>Pseudomonadota</taxon>
        <taxon>Alphaproteobacteria</taxon>
        <taxon>Hyphomicrobiales</taxon>
        <taxon>Pseudorhodoplanes</taxon>
    </lineage>
</organism>
<protein>
    <submittedName>
        <fullName evidence="1">Uncharacterized protein</fullName>
    </submittedName>
</protein>